<comment type="caution">
    <text evidence="2">The sequence shown here is derived from an EMBL/GenBank/DDBJ whole genome shotgun (WGS) entry which is preliminary data.</text>
</comment>
<proteinExistence type="predicted"/>
<feature type="transmembrane region" description="Helical" evidence="1">
    <location>
        <begin position="53"/>
        <end position="71"/>
    </location>
</feature>
<keyword evidence="1" id="KW-1133">Transmembrane helix</keyword>
<reference evidence="2 3" key="1">
    <citation type="submission" date="2024-01" db="EMBL/GenBank/DDBJ databases">
        <title>The genomes of 5 underutilized Papilionoideae crops provide insights into root nodulation and disease resistanc.</title>
        <authorList>
            <person name="Yuan L."/>
        </authorList>
    </citation>
    <scope>NUCLEOTIDE SEQUENCE [LARGE SCALE GENOMIC DNA]</scope>
    <source>
        <strain evidence="2">ZHUSHIDOU_FW_LH</strain>
        <tissue evidence="2">Leaf</tissue>
    </source>
</reference>
<keyword evidence="3" id="KW-1185">Reference proteome</keyword>
<evidence type="ECO:0000313" key="3">
    <source>
        <dbReference type="Proteomes" id="UP001372338"/>
    </source>
</evidence>
<evidence type="ECO:0000256" key="1">
    <source>
        <dbReference type="SAM" id="Phobius"/>
    </source>
</evidence>
<evidence type="ECO:0000313" key="2">
    <source>
        <dbReference type="EMBL" id="KAK7274683.1"/>
    </source>
</evidence>
<protein>
    <recommendedName>
        <fullName evidence="4">Transmembrane protein</fullName>
    </recommendedName>
</protein>
<dbReference type="Proteomes" id="UP001372338">
    <property type="component" value="Unassembled WGS sequence"/>
</dbReference>
<organism evidence="2 3">
    <name type="scientific">Crotalaria pallida</name>
    <name type="common">Smooth rattlebox</name>
    <name type="synonym">Crotalaria striata</name>
    <dbReference type="NCBI Taxonomy" id="3830"/>
    <lineage>
        <taxon>Eukaryota</taxon>
        <taxon>Viridiplantae</taxon>
        <taxon>Streptophyta</taxon>
        <taxon>Embryophyta</taxon>
        <taxon>Tracheophyta</taxon>
        <taxon>Spermatophyta</taxon>
        <taxon>Magnoliopsida</taxon>
        <taxon>eudicotyledons</taxon>
        <taxon>Gunneridae</taxon>
        <taxon>Pentapetalae</taxon>
        <taxon>rosids</taxon>
        <taxon>fabids</taxon>
        <taxon>Fabales</taxon>
        <taxon>Fabaceae</taxon>
        <taxon>Papilionoideae</taxon>
        <taxon>50 kb inversion clade</taxon>
        <taxon>genistoids sensu lato</taxon>
        <taxon>core genistoids</taxon>
        <taxon>Crotalarieae</taxon>
        <taxon>Crotalaria</taxon>
    </lineage>
</organism>
<dbReference type="AlphaFoldDB" id="A0AAN9FMG4"/>
<name>A0AAN9FMG4_CROPI</name>
<keyword evidence="1" id="KW-0472">Membrane</keyword>
<gene>
    <name evidence="2" type="ORF">RIF29_15780</name>
</gene>
<sequence length="112" mass="12590">MVEPPLLLFYSTFKKNKNPSSPLNNVVSPSNGFFFFSFVPPPSPLTTILSSSYFLWFVATAVRLLFSTAAVRVPSGSSSSFVFSLVRWFVHHRAPLFSLRHGHSNKGHQERT</sequence>
<dbReference type="EMBL" id="JAYWIO010000003">
    <property type="protein sequence ID" value="KAK7274683.1"/>
    <property type="molecule type" value="Genomic_DNA"/>
</dbReference>
<accession>A0AAN9FMG4</accession>
<evidence type="ECO:0008006" key="4">
    <source>
        <dbReference type="Google" id="ProtNLM"/>
    </source>
</evidence>
<keyword evidence="1" id="KW-0812">Transmembrane</keyword>